<protein>
    <recommendedName>
        <fullName evidence="3 18">FAD:protein FMN transferase</fullName>
        <ecNumber evidence="2 18">2.7.1.180</ecNumber>
    </recommendedName>
    <alternativeName>
        <fullName evidence="15 18">Flavin transferase</fullName>
    </alternativeName>
</protein>
<evidence type="ECO:0000256" key="7">
    <source>
        <dbReference type="ARBA" id="ARBA00022679"/>
    </source>
</evidence>
<dbReference type="EMBL" id="RAQO01000008">
    <property type="protein sequence ID" value="RKF15941.1"/>
    <property type="molecule type" value="Genomic_DNA"/>
</dbReference>
<keyword evidence="12" id="KW-0472">Membrane</keyword>
<evidence type="ECO:0000313" key="21">
    <source>
        <dbReference type="EMBL" id="RKF15941.1"/>
    </source>
</evidence>
<evidence type="ECO:0000256" key="15">
    <source>
        <dbReference type="ARBA" id="ARBA00031306"/>
    </source>
</evidence>
<dbReference type="PROSITE" id="PS51257">
    <property type="entry name" value="PROKAR_LIPOPROTEIN"/>
    <property type="match status" value="1"/>
</dbReference>
<dbReference type="GO" id="GO:0005886">
    <property type="term" value="C:plasma membrane"/>
    <property type="evidence" value="ECO:0007669"/>
    <property type="project" value="UniProtKB-SubCell"/>
</dbReference>
<keyword evidence="14 20" id="KW-0449">Lipoprotein</keyword>
<dbReference type="Gene3D" id="3.10.520.10">
    <property type="entry name" value="ApbE-like domains"/>
    <property type="match status" value="1"/>
</dbReference>
<keyword evidence="7 18" id="KW-0808">Transferase</keyword>
<keyword evidence="9" id="KW-0732">Signal</keyword>
<evidence type="ECO:0000256" key="3">
    <source>
        <dbReference type="ARBA" id="ARBA00016337"/>
    </source>
</evidence>
<comment type="caution">
    <text evidence="21">The sequence shown here is derived from an EMBL/GenBank/DDBJ whole genome shotgun (WGS) entry which is preliminary data.</text>
</comment>
<evidence type="ECO:0000256" key="14">
    <source>
        <dbReference type="ARBA" id="ARBA00023288"/>
    </source>
</evidence>
<evidence type="ECO:0000256" key="20">
    <source>
        <dbReference type="RuleBase" id="RU363002"/>
    </source>
</evidence>
<keyword evidence="5 20" id="KW-0997">Cell inner membrane</keyword>
<dbReference type="GO" id="GO:0016740">
    <property type="term" value="F:transferase activity"/>
    <property type="evidence" value="ECO:0007669"/>
    <property type="project" value="UniProtKB-UniRule"/>
</dbReference>
<evidence type="ECO:0000256" key="1">
    <source>
        <dbReference type="ARBA" id="ARBA00008282"/>
    </source>
</evidence>
<feature type="binding site" evidence="19">
    <location>
        <position position="297"/>
    </location>
    <ligand>
        <name>Mg(2+)</name>
        <dbReference type="ChEBI" id="CHEBI:18420"/>
    </ligand>
</feature>
<dbReference type="SUPFAM" id="SSF143631">
    <property type="entry name" value="ApbE-like"/>
    <property type="match status" value="1"/>
</dbReference>
<evidence type="ECO:0000256" key="18">
    <source>
        <dbReference type="PIRNR" id="PIRNR006268"/>
    </source>
</evidence>
<evidence type="ECO:0000256" key="5">
    <source>
        <dbReference type="ARBA" id="ARBA00022519"/>
    </source>
</evidence>
<dbReference type="InterPro" id="IPR024932">
    <property type="entry name" value="ApbE"/>
</dbReference>
<organism evidence="21 22">
    <name type="scientific">Alginatibacterium sediminis</name>
    <dbReference type="NCBI Taxonomy" id="2164068"/>
    <lineage>
        <taxon>Bacteria</taxon>
        <taxon>Pseudomonadati</taxon>
        <taxon>Pseudomonadota</taxon>
        <taxon>Gammaproteobacteria</taxon>
        <taxon>Alteromonadales</taxon>
        <taxon>Alteromonadaceae</taxon>
        <taxon>Alginatibacterium</taxon>
    </lineage>
</organism>
<sequence>MTRNIRQWLALIGLAFLLVACSQEPKLETLQLQGKTMGTYYSVKVVAKPGELPDLKVLQSQIDAELKQVNQEMSTYQADSELSLLNKRHSTEATSISANLALVLNASLELSQQSNGSFDVTVGPLVNLWGFGPQARPDQVPSQDQIDAAKSKIGYQHIQLQDTSLIKAHPDLYIDLSAIAKGHGVDRVADVIEAAGFSHYLVDIGGELRLKGQNDQQLAWTIAVEKPQLNSEQRIQKVLTPGDSGIATSGDYRNYFEQDGIRYSHTIDPATGSPISNHIVSVTVVSDSSMMADGLATAYSVMGVERALEHASTHEVATYIVEKRGDEFIEHLSSNFEPLVKTQ</sequence>
<evidence type="ECO:0000256" key="9">
    <source>
        <dbReference type="ARBA" id="ARBA00022729"/>
    </source>
</evidence>
<comment type="subcellular location">
    <subcellularLocation>
        <location evidence="17 20">Cell inner membrane</location>
        <topology evidence="17 20">Lipid-anchor</topology>
        <orientation evidence="17 20">Periplasmic side</orientation>
    </subcellularLocation>
</comment>
<evidence type="ECO:0000256" key="8">
    <source>
        <dbReference type="ARBA" id="ARBA00022723"/>
    </source>
</evidence>
<dbReference type="PANTHER" id="PTHR30040:SF2">
    <property type="entry name" value="FAD:PROTEIN FMN TRANSFERASE"/>
    <property type="match status" value="1"/>
</dbReference>
<evidence type="ECO:0000256" key="17">
    <source>
        <dbReference type="ARBA" id="ARBA00060485"/>
    </source>
</evidence>
<keyword evidence="22" id="KW-1185">Reference proteome</keyword>
<comment type="function">
    <text evidence="20">Flavin transferase that catalyzes the transfer of the FMN moiety of FAD and its covalent binding to the hydroxyl group of a threonine residue in a target flavoprotein.</text>
</comment>
<reference evidence="21 22" key="1">
    <citation type="submission" date="2018-09" db="EMBL/GenBank/DDBJ databases">
        <authorList>
            <person name="Wang Z."/>
        </authorList>
    </citation>
    <scope>NUCLEOTIDE SEQUENCE [LARGE SCALE GENOMIC DNA]</scope>
    <source>
        <strain evidence="21 22">ALS 81</strain>
    </source>
</reference>
<keyword evidence="13" id="KW-0564">Palmitate</keyword>
<evidence type="ECO:0000256" key="10">
    <source>
        <dbReference type="ARBA" id="ARBA00022827"/>
    </source>
</evidence>
<keyword evidence="6 18" id="KW-0285">Flavoprotein</keyword>
<keyword evidence="8 18" id="KW-0479">Metal-binding</keyword>
<dbReference type="OrthoDB" id="9778595at2"/>
<gene>
    <name evidence="21" type="ORF">DBZ36_14675</name>
</gene>
<evidence type="ECO:0000256" key="4">
    <source>
        <dbReference type="ARBA" id="ARBA00022475"/>
    </source>
</evidence>
<evidence type="ECO:0000256" key="19">
    <source>
        <dbReference type="PIRSR" id="PIRSR006268-2"/>
    </source>
</evidence>
<comment type="cofactor">
    <cofactor evidence="19">
        <name>Mg(2+)</name>
        <dbReference type="ChEBI" id="CHEBI:18420"/>
    </cofactor>
    <cofactor evidence="19">
        <name>Mn(2+)</name>
        <dbReference type="ChEBI" id="CHEBI:29035"/>
    </cofactor>
    <text evidence="19">Magnesium. Can also use manganese.</text>
</comment>
<evidence type="ECO:0000256" key="11">
    <source>
        <dbReference type="ARBA" id="ARBA00022842"/>
    </source>
</evidence>
<dbReference type="PANTHER" id="PTHR30040">
    <property type="entry name" value="THIAMINE BIOSYNTHESIS LIPOPROTEIN APBE"/>
    <property type="match status" value="1"/>
</dbReference>
<evidence type="ECO:0000256" key="12">
    <source>
        <dbReference type="ARBA" id="ARBA00023136"/>
    </source>
</evidence>
<dbReference type="EC" id="2.7.1.180" evidence="2 18"/>
<dbReference type="Proteomes" id="UP000286482">
    <property type="component" value="Unassembled WGS sequence"/>
</dbReference>
<evidence type="ECO:0000256" key="6">
    <source>
        <dbReference type="ARBA" id="ARBA00022630"/>
    </source>
</evidence>
<evidence type="ECO:0000256" key="13">
    <source>
        <dbReference type="ARBA" id="ARBA00023139"/>
    </source>
</evidence>
<keyword evidence="4" id="KW-1003">Cell membrane</keyword>
<comment type="similarity">
    <text evidence="1 18 20">Belongs to the ApbE family.</text>
</comment>
<dbReference type="Pfam" id="PF02424">
    <property type="entry name" value="ApbE"/>
    <property type="match status" value="1"/>
</dbReference>
<feature type="binding site" evidence="19">
    <location>
        <position position="293"/>
    </location>
    <ligand>
        <name>Mg(2+)</name>
        <dbReference type="ChEBI" id="CHEBI:18420"/>
    </ligand>
</feature>
<accession>A0A420E9A1</accession>
<dbReference type="InterPro" id="IPR003374">
    <property type="entry name" value="ApbE-like_sf"/>
</dbReference>
<feature type="binding site" evidence="19">
    <location>
        <position position="178"/>
    </location>
    <ligand>
        <name>Mg(2+)</name>
        <dbReference type="ChEBI" id="CHEBI:18420"/>
    </ligand>
</feature>
<dbReference type="GO" id="GO:0046872">
    <property type="term" value="F:metal ion binding"/>
    <property type="evidence" value="ECO:0007669"/>
    <property type="project" value="UniProtKB-UniRule"/>
</dbReference>
<evidence type="ECO:0000256" key="16">
    <source>
        <dbReference type="ARBA" id="ARBA00048540"/>
    </source>
</evidence>
<keyword evidence="10 18" id="KW-0274">FAD</keyword>
<keyword evidence="11 18" id="KW-0460">Magnesium</keyword>
<proteinExistence type="inferred from homology"/>
<name>A0A420E9A1_9ALTE</name>
<evidence type="ECO:0000313" key="22">
    <source>
        <dbReference type="Proteomes" id="UP000286482"/>
    </source>
</evidence>
<dbReference type="FunFam" id="3.10.520.10:FF:000001">
    <property type="entry name" value="FAD:protein FMN transferase"/>
    <property type="match status" value="1"/>
</dbReference>
<comment type="catalytic activity">
    <reaction evidence="16 18 20">
        <text>L-threonyl-[protein] + FAD = FMN-L-threonyl-[protein] + AMP + H(+)</text>
        <dbReference type="Rhea" id="RHEA:36847"/>
        <dbReference type="Rhea" id="RHEA-COMP:11060"/>
        <dbReference type="Rhea" id="RHEA-COMP:11061"/>
        <dbReference type="ChEBI" id="CHEBI:15378"/>
        <dbReference type="ChEBI" id="CHEBI:30013"/>
        <dbReference type="ChEBI" id="CHEBI:57692"/>
        <dbReference type="ChEBI" id="CHEBI:74257"/>
        <dbReference type="ChEBI" id="CHEBI:456215"/>
        <dbReference type="EC" id="2.7.1.180"/>
    </reaction>
</comment>
<evidence type="ECO:0000256" key="2">
    <source>
        <dbReference type="ARBA" id="ARBA00011955"/>
    </source>
</evidence>
<dbReference type="PIRSF" id="PIRSF006268">
    <property type="entry name" value="ApbE"/>
    <property type="match status" value="1"/>
</dbReference>
<dbReference type="AlphaFoldDB" id="A0A420E9A1"/>